<feature type="transmembrane region" description="Helical" evidence="1">
    <location>
        <begin position="12"/>
        <end position="33"/>
    </location>
</feature>
<proteinExistence type="predicted"/>
<keyword evidence="1" id="KW-1133">Transmembrane helix</keyword>
<evidence type="ECO:0000256" key="1">
    <source>
        <dbReference type="SAM" id="Phobius"/>
    </source>
</evidence>
<protein>
    <submittedName>
        <fullName evidence="2">Uncharacterized protein</fullName>
    </submittedName>
</protein>
<accession>A0A6J5MET4</accession>
<feature type="transmembrane region" description="Helical" evidence="1">
    <location>
        <begin position="39"/>
        <end position="59"/>
    </location>
</feature>
<organism evidence="2">
    <name type="scientific">uncultured Caudovirales phage</name>
    <dbReference type="NCBI Taxonomy" id="2100421"/>
    <lineage>
        <taxon>Viruses</taxon>
        <taxon>Duplodnaviria</taxon>
        <taxon>Heunggongvirae</taxon>
        <taxon>Uroviricota</taxon>
        <taxon>Caudoviricetes</taxon>
        <taxon>Peduoviridae</taxon>
        <taxon>Maltschvirus</taxon>
        <taxon>Maltschvirus maltsch</taxon>
    </lineage>
</organism>
<name>A0A6J5MET4_9CAUD</name>
<dbReference type="EMBL" id="LR796420">
    <property type="protein sequence ID" value="CAB4143620.1"/>
    <property type="molecule type" value="Genomic_DNA"/>
</dbReference>
<keyword evidence="1" id="KW-0472">Membrane</keyword>
<gene>
    <name evidence="2" type="ORF">UFOVP449_234</name>
</gene>
<evidence type="ECO:0000313" key="2">
    <source>
        <dbReference type="EMBL" id="CAB4143620.1"/>
    </source>
</evidence>
<sequence>MSKILIGLSTVIGVLVVIALLMGLPLMLLWNYLMPDIFGLTKITFWQAVGINFLASILFNKHYNSEKNS</sequence>
<keyword evidence="1" id="KW-0812">Transmembrane</keyword>
<reference evidence="2" key="1">
    <citation type="submission" date="2020-04" db="EMBL/GenBank/DDBJ databases">
        <authorList>
            <person name="Chiriac C."/>
            <person name="Salcher M."/>
            <person name="Ghai R."/>
            <person name="Kavagutti S V."/>
        </authorList>
    </citation>
    <scope>NUCLEOTIDE SEQUENCE</scope>
</reference>